<dbReference type="Proteomes" id="UP000501168">
    <property type="component" value="Chromosome"/>
</dbReference>
<evidence type="ECO:0000256" key="1">
    <source>
        <dbReference type="SAM" id="Phobius"/>
    </source>
</evidence>
<organism evidence="2 3">
    <name type="scientific">Zophobihabitans entericus</name>
    <dbReference type="NCBI Taxonomy" id="1635327"/>
    <lineage>
        <taxon>Bacteria</taxon>
        <taxon>Pseudomonadati</taxon>
        <taxon>Pseudomonadota</taxon>
        <taxon>Gammaproteobacteria</taxon>
        <taxon>Orbales</taxon>
        <taxon>Orbaceae</taxon>
        <taxon>Zophobihabitans</taxon>
    </lineage>
</organism>
<feature type="transmembrane region" description="Helical" evidence="1">
    <location>
        <begin position="147"/>
        <end position="171"/>
    </location>
</feature>
<dbReference type="RefSeq" id="WP_166916795.1">
    <property type="nucleotide sequence ID" value="NZ_CP050253.1"/>
</dbReference>
<gene>
    <name evidence="2" type="ORF">IPMB12_08465</name>
</gene>
<keyword evidence="3" id="KW-1185">Reference proteome</keyword>
<evidence type="ECO:0000313" key="2">
    <source>
        <dbReference type="EMBL" id="QIQ21709.1"/>
    </source>
</evidence>
<evidence type="ECO:0000313" key="3">
    <source>
        <dbReference type="Proteomes" id="UP000501168"/>
    </source>
</evidence>
<keyword evidence="1" id="KW-0812">Transmembrane</keyword>
<dbReference type="InParanoid" id="A0A6G9ID17"/>
<dbReference type="EMBL" id="CP050253">
    <property type="protein sequence ID" value="QIQ21709.1"/>
    <property type="molecule type" value="Genomic_DNA"/>
</dbReference>
<name>A0A6G9ID17_9GAMM</name>
<feature type="transmembrane region" description="Helical" evidence="1">
    <location>
        <begin position="121"/>
        <end position="141"/>
    </location>
</feature>
<keyword evidence="1" id="KW-0472">Membrane</keyword>
<dbReference type="KEGG" id="orb:IPMB12_08465"/>
<sequence length="207" mass="22691">MKKTYQWQLKDIIMVAILALFFSVIYLVTVHFAALLAVLLTPFGLALFANELVFGIWFMAATLAAYIMQKAGVAIIAEMLAALLEVIMGNFYGPIVFVSGFLQGLGAELGFALFRYRRFDTLAICSAATGCCIMSFIWGFFRSGFGQLSFGILIAMFLVRLASSLIFAGLLMKICGDRLAKSGVLKSYPLGKHITQPKVQNDTGIVR</sequence>
<protein>
    <submittedName>
        <fullName evidence="2">ABC transporter permease</fullName>
    </submittedName>
</protein>
<keyword evidence="1" id="KW-1133">Transmembrane helix</keyword>
<reference evidence="2 3" key="1">
    <citation type="submission" date="2020-03" db="EMBL/GenBank/DDBJ databases">
        <title>Complete genome sequence of Orbus sp. IPMB12 (BCRC 80908).</title>
        <authorList>
            <person name="Lo W.-S."/>
            <person name="Chang T.-H."/>
            <person name="Kuo C.-H."/>
        </authorList>
    </citation>
    <scope>NUCLEOTIDE SEQUENCE [LARGE SCALE GENOMIC DNA]</scope>
    <source>
        <strain evidence="2 3">IPMB12</strain>
    </source>
</reference>
<accession>A0A6G9ID17</accession>
<dbReference type="PIRSF" id="PIRSF037394">
    <property type="entry name" value="ABC_thiamine-permease_YkoE_prd"/>
    <property type="match status" value="1"/>
</dbReference>
<proteinExistence type="predicted"/>
<feature type="transmembrane region" description="Helical" evidence="1">
    <location>
        <begin position="12"/>
        <end position="39"/>
    </location>
</feature>
<dbReference type="Pfam" id="PF09819">
    <property type="entry name" value="ABC_cobalt"/>
    <property type="match status" value="1"/>
</dbReference>
<feature type="transmembrane region" description="Helical" evidence="1">
    <location>
        <begin position="45"/>
        <end position="64"/>
    </location>
</feature>
<dbReference type="AlphaFoldDB" id="A0A6G9ID17"/>
<dbReference type="InterPro" id="IPR017195">
    <property type="entry name" value="ABC_thiamin-permease_prd"/>
</dbReference>